<sequence>MRVNEYACNGEIDNRKQDFNRWVLAVGDGKLPAKKESKDEPTWIEIPKEFLIKSRTSLIEQIVAKTYTDFTLRQDDDEYHTERAILTPRNDNADAINEYMFKKLGGPPVTYNSANKICKASTDTADQHDLYPVEFLNSLNFQRMPPMPSA</sequence>
<name>A0A699QZZ8_TANCI</name>
<proteinExistence type="predicted"/>
<dbReference type="EMBL" id="BKCJ011076400">
    <property type="protein sequence ID" value="GFC80719.1"/>
    <property type="molecule type" value="Genomic_DNA"/>
</dbReference>
<evidence type="ECO:0000313" key="1">
    <source>
        <dbReference type="EMBL" id="GFC80719.1"/>
    </source>
</evidence>
<organism evidence="1">
    <name type="scientific">Tanacetum cinerariifolium</name>
    <name type="common">Dalmatian daisy</name>
    <name type="synonym">Chrysanthemum cinerariifolium</name>
    <dbReference type="NCBI Taxonomy" id="118510"/>
    <lineage>
        <taxon>Eukaryota</taxon>
        <taxon>Viridiplantae</taxon>
        <taxon>Streptophyta</taxon>
        <taxon>Embryophyta</taxon>
        <taxon>Tracheophyta</taxon>
        <taxon>Spermatophyta</taxon>
        <taxon>Magnoliopsida</taxon>
        <taxon>eudicotyledons</taxon>
        <taxon>Gunneridae</taxon>
        <taxon>Pentapetalae</taxon>
        <taxon>asterids</taxon>
        <taxon>campanulids</taxon>
        <taxon>Asterales</taxon>
        <taxon>Asteraceae</taxon>
        <taxon>Asteroideae</taxon>
        <taxon>Anthemideae</taxon>
        <taxon>Anthemidinae</taxon>
        <taxon>Tanacetum</taxon>
    </lineage>
</organism>
<reference evidence="1" key="1">
    <citation type="journal article" date="2019" name="Sci. Rep.">
        <title>Draft genome of Tanacetum cinerariifolium, the natural source of mosquito coil.</title>
        <authorList>
            <person name="Yamashiro T."/>
            <person name="Shiraishi A."/>
            <person name="Satake H."/>
            <person name="Nakayama K."/>
        </authorList>
    </citation>
    <scope>NUCLEOTIDE SEQUENCE</scope>
</reference>
<protein>
    <submittedName>
        <fullName evidence="1">Uncharacterized protein</fullName>
    </submittedName>
</protein>
<gene>
    <name evidence="1" type="ORF">Tci_852689</name>
</gene>
<dbReference type="AlphaFoldDB" id="A0A699QZZ8"/>
<dbReference type="PANTHER" id="PTHR10492">
    <property type="match status" value="1"/>
</dbReference>
<comment type="caution">
    <text evidence="1">The sequence shown here is derived from an EMBL/GenBank/DDBJ whole genome shotgun (WGS) entry which is preliminary data.</text>
</comment>
<dbReference type="PANTHER" id="PTHR10492:SF93">
    <property type="entry name" value="ATP-DEPENDENT DNA HELICASE"/>
    <property type="match status" value="1"/>
</dbReference>
<accession>A0A699QZZ8</accession>